<accession>A0A8S9HK21</accession>
<evidence type="ECO:0000313" key="3">
    <source>
        <dbReference type="Proteomes" id="UP000712281"/>
    </source>
</evidence>
<evidence type="ECO:0000313" key="2">
    <source>
        <dbReference type="EMBL" id="KAF2558329.1"/>
    </source>
</evidence>
<proteinExistence type="predicted"/>
<organism evidence="2 3">
    <name type="scientific">Brassica cretica</name>
    <name type="common">Mustard</name>
    <dbReference type="NCBI Taxonomy" id="69181"/>
    <lineage>
        <taxon>Eukaryota</taxon>
        <taxon>Viridiplantae</taxon>
        <taxon>Streptophyta</taxon>
        <taxon>Embryophyta</taxon>
        <taxon>Tracheophyta</taxon>
        <taxon>Spermatophyta</taxon>
        <taxon>Magnoliopsida</taxon>
        <taxon>eudicotyledons</taxon>
        <taxon>Gunneridae</taxon>
        <taxon>Pentapetalae</taxon>
        <taxon>rosids</taxon>
        <taxon>malvids</taxon>
        <taxon>Brassicales</taxon>
        <taxon>Brassicaceae</taxon>
        <taxon>Brassiceae</taxon>
        <taxon>Brassica</taxon>
    </lineage>
</organism>
<sequence length="80" mass="8684">MTPCSETQQQQTKRSGARGGDSRSVKVVSFITCIHLVSNFSPSSPLSLSLCVLILTQKLMRQKKMVFVGVTAEKIGVQGE</sequence>
<feature type="region of interest" description="Disordered" evidence="1">
    <location>
        <begin position="1"/>
        <end position="23"/>
    </location>
</feature>
<dbReference type="AlphaFoldDB" id="A0A8S9HK21"/>
<comment type="caution">
    <text evidence="2">The sequence shown here is derived from an EMBL/GenBank/DDBJ whole genome shotgun (WGS) entry which is preliminary data.</text>
</comment>
<evidence type="ECO:0000256" key="1">
    <source>
        <dbReference type="SAM" id="MobiDB-lite"/>
    </source>
</evidence>
<dbReference type="Proteomes" id="UP000712281">
    <property type="component" value="Unassembled WGS sequence"/>
</dbReference>
<reference evidence="2" key="1">
    <citation type="submission" date="2019-12" db="EMBL/GenBank/DDBJ databases">
        <title>Genome sequencing and annotation of Brassica cretica.</title>
        <authorList>
            <person name="Studholme D.J."/>
            <person name="Sarris P.F."/>
        </authorList>
    </citation>
    <scope>NUCLEOTIDE SEQUENCE</scope>
    <source>
        <strain evidence="2">PFS-001/15</strain>
        <tissue evidence="2">Leaf</tissue>
    </source>
</reference>
<gene>
    <name evidence="2" type="ORF">F2Q68_00014064</name>
</gene>
<dbReference type="EMBL" id="QGKW02001940">
    <property type="protein sequence ID" value="KAF2558329.1"/>
    <property type="molecule type" value="Genomic_DNA"/>
</dbReference>
<name>A0A8S9HK21_BRACR</name>
<feature type="compositionally biased region" description="Polar residues" evidence="1">
    <location>
        <begin position="1"/>
        <end position="14"/>
    </location>
</feature>
<protein>
    <submittedName>
        <fullName evidence="2">Uncharacterized protein</fullName>
    </submittedName>
</protein>